<evidence type="ECO:0000313" key="2">
    <source>
        <dbReference type="EMBL" id="GGZ60076.1"/>
    </source>
</evidence>
<dbReference type="Proteomes" id="UP000643403">
    <property type="component" value="Unassembled WGS sequence"/>
</dbReference>
<keyword evidence="1" id="KW-0732">Signal</keyword>
<feature type="signal peptide" evidence="1">
    <location>
        <begin position="1"/>
        <end position="20"/>
    </location>
</feature>
<dbReference type="EMBL" id="BMXY01000001">
    <property type="protein sequence ID" value="GGZ60076.1"/>
    <property type="molecule type" value="Genomic_DNA"/>
</dbReference>
<sequence length="257" mass="28788">MRLLRWSVVLLAASALLACASKRMESPRPVPTALLPSNDGSHRLVVVLPGRRDRLESLRRSGVGEAVQRVWPDADVLFAELSMPYYLDRSAAQRLHDEVLLPARRRAYTEIWLVGASLGGMGCLLYDRMYPGQVDGMVLLAPYTGERAIHDEIRAAGGLATWQPPAGAADDEDGWQRELWAHLKTWAHEPARTRDVWLAYGDADYLREGMPLVAGLLRPEHVLVRPGGKHAWSTWTPAVEDVFRRIDAERASQREAR</sequence>
<dbReference type="PROSITE" id="PS51257">
    <property type="entry name" value="PROKAR_LIPOPROTEIN"/>
    <property type="match status" value="1"/>
</dbReference>
<evidence type="ECO:0000256" key="1">
    <source>
        <dbReference type="SAM" id="SignalP"/>
    </source>
</evidence>
<dbReference type="SUPFAM" id="SSF53474">
    <property type="entry name" value="alpha/beta-Hydrolases"/>
    <property type="match status" value="1"/>
</dbReference>
<evidence type="ECO:0008006" key="4">
    <source>
        <dbReference type="Google" id="ProtNLM"/>
    </source>
</evidence>
<keyword evidence="3" id="KW-1185">Reference proteome</keyword>
<reference evidence="3" key="1">
    <citation type="journal article" date="2019" name="Int. J. Syst. Evol. Microbiol.">
        <title>The Global Catalogue of Microorganisms (GCM) 10K type strain sequencing project: providing services to taxonomists for standard genome sequencing and annotation.</title>
        <authorList>
            <consortium name="The Broad Institute Genomics Platform"/>
            <consortium name="The Broad Institute Genome Sequencing Center for Infectious Disease"/>
            <person name="Wu L."/>
            <person name="Ma J."/>
        </authorList>
    </citation>
    <scope>NUCLEOTIDE SEQUENCE [LARGE SCALE GENOMIC DNA]</scope>
    <source>
        <strain evidence="3">KCTC 22558</strain>
    </source>
</reference>
<organism evidence="2 3">
    <name type="scientific">Cognatilysobacter xinjiangensis</name>
    <dbReference type="NCBI Taxonomy" id="546892"/>
    <lineage>
        <taxon>Bacteria</taxon>
        <taxon>Pseudomonadati</taxon>
        <taxon>Pseudomonadota</taxon>
        <taxon>Gammaproteobacteria</taxon>
        <taxon>Lysobacterales</taxon>
        <taxon>Lysobacteraceae</taxon>
        <taxon>Cognatilysobacter</taxon>
    </lineage>
</organism>
<accession>A0ABQ3C041</accession>
<comment type="caution">
    <text evidence="2">The sequence shown here is derived from an EMBL/GenBank/DDBJ whole genome shotgun (WGS) entry which is preliminary data.</text>
</comment>
<protein>
    <recommendedName>
        <fullName evidence="4">Alpha/beta hydrolase</fullName>
    </recommendedName>
</protein>
<dbReference type="Gene3D" id="3.40.50.1820">
    <property type="entry name" value="alpha/beta hydrolase"/>
    <property type="match status" value="1"/>
</dbReference>
<proteinExistence type="predicted"/>
<evidence type="ECO:0000313" key="3">
    <source>
        <dbReference type="Proteomes" id="UP000643403"/>
    </source>
</evidence>
<dbReference type="InterPro" id="IPR029058">
    <property type="entry name" value="AB_hydrolase_fold"/>
</dbReference>
<feature type="chain" id="PRO_5045354432" description="Alpha/beta hydrolase" evidence="1">
    <location>
        <begin position="21"/>
        <end position="257"/>
    </location>
</feature>
<name>A0ABQ3C041_9GAMM</name>
<dbReference type="RefSeq" id="WP_229790685.1">
    <property type="nucleotide sequence ID" value="NZ_BMXY01000001.1"/>
</dbReference>
<gene>
    <name evidence="2" type="ORF">GCM10008101_12390</name>
</gene>